<dbReference type="Proteomes" id="UP000615446">
    <property type="component" value="Unassembled WGS sequence"/>
</dbReference>
<protein>
    <submittedName>
        <fullName evidence="1">Uncharacterized protein</fullName>
    </submittedName>
</protein>
<keyword evidence="3" id="KW-1185">Reference proteome</keyword>
<dbReference type="AlphaFoldDB" id="A0A2Z6R819"/>
<evidence type="ECO:0000313" key="2">
    <source>
        <dbReference type="EMBL" id="GES87902.1"/>
    </source>
</evidence>
<evidence type="ECO:0000313" key="3">
    <source>
        <dbReference type="Proteomes" id="UP000247702"/>
    </source>
</evidence>
<comment type="caution">
    <text evidence="1">The sequence shown here is derived from an EMBL/GenBank/DDBJ whole genome shotgun (WGS) entry which is preliminary data.</text>
</comment>
<accession>A0A2Z6R819</accession>
<dbReference type="Proteomes" id="UP000247702">
    <property type="component" value="Unassembled WGS sequence"/>
</dbReference>
<reference evidence="1 3" key="1">
    <citation type="submission" date="2017-11" db="EMBL/GenBank/DDBJ databases">
        <title>The genome of Rhizophagus clarus HR1 reveals common genetic basis of auxotrophy among arbuscular mycorrhizal fungi.</title>
        <authorList>
            <person name="Kobayashi Y."/>
        </authorList>
    </citation>
    <scope>NUCLEOTIDE SEQUENCE [LARGE SCALE GENOMIC DNA]</scope>
    <source>
        <strain evidence="1 3">HR1</strain>
    </source>
</reference>
<organism evidence="1 3">
    <name type="scientific">Rhizophagus clarus</name>
    <dbReference type="NCBI Taxonomy" id="94130"/>
    <lineage>
        <taxon>Eukaryota</taxon>
        <taxon>Fungi</taxon>
        <taxon>Fungi incertae sedis</taxon>
        <taxon>Mucoromycota</taxon>
        <taxon>Glomeromycotina</taxon>
        <taxon>Glomeromycetes</taxon>
        <taxon>Glomerales</taxon>
        <taxon>Glomeraceae</taxon>
        <taxon>Rhizophagus</taxon>
    </lineage>
</organism>
<dbReference type="EMBL" id="BEXD01000614">
    <property type="protein sequence ID" value="GBB88908.1"/>
    <property type="molecule type" value="Genomic_DNA"/>
</dbReference>
<gene>
    <name evidence="2" type="ORF">RCL2_001487100</name>
    <name evidence="1" type="ORF">RclHR1_15500007</name>
</gene>
<sequence length="82" mass="9603">MNISVGIRRKQLDPAGYIKYHLLREASTPYATTSNIPLMIQNEPFTMVLLVQSINTMMVRIRIDPIRAFLDPRRKYPNYPPR</sequence>
<dbReference type="EMBL" id="BLAL01000172">
    <property type="protein sequence ID" value="GES87902.1"/>
    <property type="molecule type" value="Genomic_DNA"/>
</dbReference>
<evidence type="ECO:0000313" key="1">
    <source>
        <dbReference type="EMBL" id="GBB88908.1"/>
    </source>
</evidence>
<reference evidence="2" key="2">
    <citation type="submission" date="2019-10" db="EMBL/GenBank/DDBJ databases">
        <title>Conservation and host-specific expression of non-tandemly repeated heterogenous ribosome RNA gene in arbuscular mycorrhizal fungi.</title>
        <authorList>
            <person name="Maeda T."/>
            <person name="Kobayashi Y."/>
            <person name="Nakagawa T."/>
            <person name="Ezawa T."/>
            <person name="Yamaguchi K."/>
            <person name="Bino T."/>
            <person name="Nishimoto Y."/>
            <person name="Shigenobu S."/>
            <person name="Kawaguchi M."/>
        </authorList>
    </citation>
    <scope>NUCLEOTIDE SEQUENCE</scope>
    <source>
        <strain evidence="2">HR1</strain>
    </source>
</reference>
<name>A0A2Z6R819_9GLOM</name>
<proteinExistence type="predicted"/>